<evidence type="ECO:0000313" key="4">
    <source>
        <dbReference type="EMBL" id="TKB03063.1"/>
    </source>
</evidence>
<dbReference type="RefSeq" id="WP_136781788.1">
    <property type="nucleotide sequence ID" value="NZ_SWCO01000005.1"/>
</dbReference>
<protein>
    <submittedName>
        <fullName evidence="4">SDR family oxidoreductase</fullName>
    </submittedName>
</protein>
<sequence length="255" mass="26669">MNSLYGKKALVTGGASGIGGAISSELAAQGATVIVHYYRSEDAVKELQKEVLESGVGEIIPVQADLTNEDAVNEFAKTILSLTSSLDILVNNTGDLVERHTLDDIDNAFWEKVMAVNVTSTMMVSRVLLPLLKSADDGASIVNLSSLAGRKGGHGGSLAYSTSKGAVLTFTRSLAAELAGEGIRVNAVTPGLILGTRFHSTHTTDESANKTISEIPLKRAGNPRDVARAVAFLASEYNGFITGATLDINGGVYMA</sequence>
<dbReference type="PANTHER" id="PTHR43639:SF1">
    <property type="entry name" value="SHORT-CHAIN DEHYDROGENASE_REDUCTASE FAMILY PROTEIN"/>
    <property type="match status" value="1"/>
</dbReference>
<feature type="domain" description="Ketoreductase" evidence="3">
    <location>
        <begin position="7"/>
        <end position="196"/>
    </location>
</feature>
<dbReference type="PRINTS" id="PR00081">
    <property type="entry name" value="GDHRDH"/>
</dbReference>
<evidence type="ECO:0000256" key="1">
    <source>
        <dbReference type="ARBA" id="ARBA00006484"/>
    </source>
</evidence>
<dbReference type="InterPro" id="IPR057326">
    <property type="entry name" value="KR_dom"/>
</dbReference>
<evidence type="ECO:0000256" key="2">
    <source>
        <dbReference type="ARBA" id="ARBA00023002"/>
    </source>
</evidence>
<dbReference type="PROSITE" id="PS00061">
    <property type="entry name" value="ADH_SHORT"/>
    <property type="match status" value="1"/>
</dbReference>
<comment type="caution">
    <text evidence="4">The sequence shown here is derived from an EMBL/GenBank/DDBJ whole genome shotgun (WGS) entry which is preliminary data.</text>
</comment>
<gene>
    <name evidence="4" type="ORF">E5672_08385</name>
</gene>
<reference evidence="4 5" key="1">
    <citation type="submission" date="2019-04" db="EMBL/GenBank/DDBJ databases">
        <title>Alteromonas portus sp. nov., an alginate lyase-excreting marine bacterium.</title>
        <authorList>
            <person name="Huang H."/>
            <person name="Mo K."/>
            <person name="Bao S."/>
        </authorList>
    </citation>
    <scope>NUCLEOTIDE SEQUENCE [LARGE SCALE GENOMIC DNA]</scope>
    <source>
        <strain evidence="4 5">HB161718</strain>
    </source>
</reference>
<dbReference type="InterPro" id="IPR020904">
    <property type="entry name" value="Sc_DH/Rdtase_CS"/>
</dbReference>
<dbReference type="CDD" id="cd05233">
    <property type="entry name" value="SDR_c"/>
    <property type="match status" value="1"/>
</dbReference>
<dbReference type="PRINTS" id="PR00080">
    <property type="entry name" value="SDRFAMILY"/>
</dbReference>
<dbReference type="Pfam" id="PF13561">
    <property type="entry name" value="adh_short_C2"/>
    <property type="match status" value="1"/>
</dbReference>
<evidence type="ECO:0000313" key="5">
    <source>
        <dbReference type="Proteomes" id="UP000305471"/>
    </source>
</evidence>
<dbReference type="FunFam" id="3.40.50.720:FF:000084">
    <property type="entry name" value="Short-chain dehydrogenase reductase"/>
    <property type="match status" value="1"/>
</dbReference>
<proteinExistence type="inferred from homology"/>
<evidence type="ECO:0000259" key="3">
    <source>
        <dbReference type="SMART" id="SM00822"/>
    </source>
</evidence>
<dbReference type="PANTHER" id="PTHR43639">
    <property type="entry name" value="OXIDOREDUCTASE, SHORT-CHAIN DEHYDROGENASE/REDUCTASE FAMILY (AFU_ORTHOLOGUE AFUA_5G02870)"/>
    <property type="match status" value="1"/>
</dbReference>
<keyword evidence="5" id="KW-1185">Reference proteome</keyword>
<dbReference type="OrthoDB" id="20590at2"/>
<name>A0A4U0ZHV0_9ALTE</name>
<organism evidence="4 5">
    <name type="scientific">Alteromonas portus</name>
    <dbReference type="NCBI Taxonomy" id="2565549"/>
    <lineage>
        <taxon>Bacteria</taxon>
        <taxon>Pseudomonadati</taxon>
        <taxon>Pseudomonadota</taxon>
        <taxon>Gammaproteobacteria</taxon>
        <taxon>Alteromonadales</taxon>
        <taxon>Alteromonadaceae</taxon>
        <taxon>Alteromonas/Salinimonas group</taxon>
        <taxon>Alteromonas</taxon>
    </lineage>
</organism>
<keyword evidence="2" id="KW-0560">Oxidoreductase</keyword>
<dbReference type="Gene3D" id="3.40.50.720">
    <property type="entry name" value="NAD(P)-binding Rossmann-like Domain"/>
    <property type="match status" value="1"/>
</dbReference>
<dbReference type="SMART" id="SM00822">
    <property type="entry name" value="PKS_KR"/>
    <property type="match status" value="1"/>
</dbReference>
<dbReference type="InterPro" id="IPR036291">
    <property type="entry name" value="NAD(P)-bd_dom_sf"/>
</dbReference>
<dbReference type="EMBL" id="SWCO01000005">
    <property type="protein sequence ID" value="TKB03063.1"/>
    <property type="molecule type" value="Genomic_DNA"/>
</dbReference>
<accession>A0A4U0ZHV0</accession>
<dbReference type="SUPFAM" id="SSF51735">
    <property type="entry name" value="NAD(P)-binding Rossmann-fold domains"/>
    <property type="match status" value="1"/>
</dbReference>
<dbReference type="AlphaFoldDB" id="A0A4U0ZHV0"/>
<dbReference type="InterPro" id="IPR002347">
    <property type="entry name" value="SDR_fam"/>
</dbReference>
<dbReference type="GO" id="GO:0016491">
    <property type="term" value="F:oxidoreductase activity"/>
    <property type="evidence" value="ECO:0007669"/>
    <property type="project" value="UniProtKB-KW"/>
</dbReference>
<dbReference type="Proteomes" id="UP000305471">
    <property type="component" value="Unassembled WGS sequence"/>
</dbReference>
<comment type="similarity">
    <text evidence="1">Belongs to the short-chain dehydrogenases/reductases (SDR) family.</text>
</comment>